<dbReference type="InterPro" id="IPR017850">
    <property type="entry name" value="Alkaline_phosphatase_core_sf"/>
</dbReference>
<organism evidence="2">
    <name type="scientific">marine metagenome</name>
    <dbReference type="NCBI Taxonomy" id="408172"/>
    <lineage>
        <taxon>unclassified sequences</taxon>
        <taxon>metagenomes</taxon>
        <taxon>ecological metagenomes</taxon>
    </lineage>
</organism>
<gene>
    <name evidence="2" type="ORF">METZ01_LOCUS400228</name>
</gene>
<dbReference type="Pfam" id="PF00884">
    <property type="entry name" value="Sulfatase"/>
    <property type="match status" value="1"/>
</dbReference>
<evidence type="ECO:0000259" key="1">
    <source>
        <dbReference type="Pfam" id="PF00884"/>
    </source>
</evidence>
<dbReference type="InterPro" id="IPR000917">
    <property type="entry name" value="Sulfatase_N"/>
</dbReference>
<name>A0A382VLR0_9ZZZZ</name>
<dbReference type="EMBL" id="UINC01152939">
    <property type="protein sequence ID" value="SVD47374.1"/>
    <property type="molecule type" value="Genomic_DNA"/>
</dbReference>
<dbReference type="AlphaFoldDB" id="A0A382VLR0"/>
<dbReference type="PANTHER" id="PTHR43751:SF1">
    <property type="entry name" value="SULFATASE ATSG-RELATED"/>
    <property type="match status" value="1"/>
</dbReference>
<accession>A0A382VLR0</accession>
<reference evidence="2" key="1">
    <citation type="submission" date="2018-05" db="EMBL/GenBank/DDBJ databases">
        <authorList>
            <person name="Lanie J.A."/>
            <person name="Ng W.-L."/>
            <person name="Kazmierczak K.M."/>
            <person name="Andrzejewski T.M."/>
            <person name="Davidsen T.M."/>
            <person name="Wayne K.J."/>
            <person name="Tettelin H."/>
            <person name="Glass J.I."/>
            <person name="Rusch D."/>
            <person name="Podicherti R."/>
            <person name="Tsui H.-C.T."/>
            <person name="Winkler M.E."/>
        </authorList>
    </citation>
    <scope>NUCLEOTIDE SEQUENCE</scope>
</reference>
<feature type="domain" description="Sulfatase N-terminal" evidence="1">
    <location>
        <begin position="26"/>
        <end position="130"/>
    </location>
</feature>
<proteinExistence type="predicted"/>
<feature type="non-terminal residue" evidence="2">
    <location>
        <position position="162"/>
    </location>
</feature>
<dbReference type="SUPFAM" id="SSF53649">
    <property type="entry name" value="Alkaline phosphatase-like"/>
    <property type="match status" value="1"/>
</dbReference>
<protein>
    <recommendedName>
        <fullName evidence="1">Sulfatase N-terminal domain-containing protein</fullName>
    </recommendedName>
</protein>
<dbReference type="Gene3D" id="3.40.720.10">
    <property type="entry name" value="Alkaline Phosphatase, subunit A"/>
    <property type="match status" value="1"/>
</dbReference>
<sequence>MKLSQFLAPLSFLLFLFPAFGKKGGPNFIIIIGDDVGWDAFGCTGMKEARTPAIDKLAGESCMMTRFYCSVSQCAPLRAELYTGLLPKNNGVLANARKEKRPGVKNIADHLIPLGYKVGLSGKKHFGLGTAKIDVIPGFAAGANGSNQIHSFDGVEKYVTEA</sequence>
<evidence type="ECO:0000313" key="2">
    <source>
        <dbReference type="EMBL" id="SVD47374.1"/>
    </source>
</evidence>
<dbReference type="PANTHER" id="PTHR43751">
    <property type="entry name" value="SULFATASE"/>
    <property type="match status" value="1"/>
</dbReference>
<dbReference type="InterPro" id="IPR052701">
    <property type="entry name" value="GAG_Ulvan_Degrading_Sulfatases"/>
</dbReference>